<protein>
    <recommendedName>
        <fullName evidence="5">Transmembrane protein</fullName>
    </recommendedName>
</protein>
<organism evidence="3 4">
    <name type="scientific">Massilia timonae</name>
    <dbReference type="NCBI Taxonomy" id="47229"/>
    <lineage>
        <taxon>Bacteria</taxon>
        <taxon>Pseudomonadati</taxon>
        <taxon>Pseudomonadota</taxon>
        <taxon>Betaproteobacteria</taxon>
        <taxon>Burkholderiales</taxon>
        <taxon>Oxalobacteraceae</taxon>
        <taxon>Telluria group</taxon>
        <taxon>Massilia</taxon>
    </lineage>
</organism>
<evidence type="ECO:0000313" key="3">
    <source>
        <dbReference type="EMBL" id="OIJ40310.1"/>
    </source>
</evidence>
<keyword evidence="1" id="KW-1133">Transmembrane helix</keyword>
<feature type="transmembrane region" description="Helical" evidence="1">
    <location>
        <begin position="855"/>
        <end position="874"/>
    </location>
</feature>
<evidence type="ECO:0008006" key="5">
    <source>
        <dbReference type="Google" id="ProtNLM"/>
    </source>
</evidence>
<accession>A0A1S2N671</accession>
<sequence length="947" mass="104847">MKPIAIVIHIVLAAALLGAGGAGAQGSAVKPGPAAERAPGPAYADAAGRTLLERLARPEAAHAFRQYNAANSRRIQDHLAVVYGKNPHYRRDAGGPGLPLRDSIVGPVTLKWLARFCLDYGIVASAPHFERTVVASLEQVARIVEALPEWDQVLSSAAFQAWIDGGQSPDRIRSLQLRRSGDASQVIALIEQFQRERAQAPAARRFTAVTQTFGYDSERRKRSADPVQIAQLVEKLSGRPPEQARPFEEDVRGALDGSEVPDEMMAVVKRYSRMDAYLVQDELLLQLRREGLPGEAMIELRDALEGEEFPSQQDFMDRLREISVASGQRDALERHRLAIVRGARVDRYRVPATLADSLAADAPPEVVSKILGGFEKIAYPTRGLFDAALGWQVRRALGMCAAPPRNKQGEVVEDWVLQGALRAGPDPDPDDIAALGKLMENDPELSIDISTIKRLRAKQGECADEDLLEADAQVYRVTRFVEQLLHSRMDLEVLNRMPTPAQRTSGWAPNGCRCARPERDGMSYGFFPLWLDAGERQIDFGALTRIGLYGVTVDDDGRLRGPRGMEALDLPDHLAQMLSEAHRHDVKVDWVLTRDWTGWRTQAPDRKSRLLDALRVEIRTLLTQAHPGNGQTMTWLASLGRDPGPTGGDGVVLHLRGFRDIDRELFKKFLKDLSEDLGRMEGPRRRLSLAVDYDDLVEAGPEGFRYLIEMIEHINPLEKDEAFASSGRQMLGDMPILTFIPEPTQYSKKSLRTAIQNALHGIQAARLQWAVVPVVQYDRVGSAQLADDIVFAAANYHGIGFWPLAFADPDAGSRLKTPRDANLLLANYLQPFGDPTSRISYRASYLCPHRLRLRWLFWGSLALAVGVGAVYFNCRGCNERVDNSGLYFAGMVAVLVLPLLILSVLVVSDPLLTAYSEFTLALYGTGGIVAAVLVARHYFKKSRRKLP</sequence>
<reference evidence="3 4" key="1">
    <citation type="submission" date="2014-10" db="EMBL/GenBank/DDBJ databases">
        <authorList>
            <person name="Seo M.-J."/>
            <person name="Seok Y.J."/>
            <person name="Cha I.-T."/>
        </authorList>
    </citation>
    <scope>NUCLEOTIDE SEQUENCE [LARGE SCALE GENOMIC DNA]</scope>
    <source>
        <strain evidence="3 4">NEU</strain>
    </source>
</reference>
<evidence type="ECO:0000256" key="1">
    <source>
        <dbReference type="SAM" id="Phobius"/>
    </source>
</evidence>
<dbReference type="RefSeq" id="WP_071362636.1">
    <property type="nucleotide sequence ID" value="NZ_JRYB01000001.1"/>
</dbReference>
<evidence type="ECO:0000313" key="4">
    <source>
        <dbReference type="Proteomes" id="UP000180246"/>
    </source>
</evidence>
<keyword evidence="1" id="KW-0812">Transmembrane</keyword>
<feature type="chain" id="PRO_5010178559" description="Transmembrane protein" evidence="2">
    <location>
        <begin position="25"/>
        <end position="947"/>
    </location>
</feature>
<evidence type="ECO:0000256" key="2">
    <source>
        <dbReference type="SAM" id="SignalP"/>
    </source>
</evidence>
<dbReference type="Proteomes" id="UP000180246">
    <property type="component" value="Unassembled WGS sequence"/>
</dbReference>
<keyword evidence="1" id="KW-0472">Membrane</keyword>
<dbReference type="EMBL" id="JRYB01000001">
    <property type="protein sequence ID" value="OIJ40310.1"/>
    <property type="molecule type" value="Genomic_DNA"/>
</dbReference>
<name>A0A1S2N671_9BURK</name>
<feature type="transmembrane region" description="Helical" evidence="1">
    <location>
        <begin position="920"/>
        <end position="939"/>
    </location>
</feature>
<dbReference type="AlphaFoldDB" id="A0A1S2N671"/>
<feature type="transmembrane region" description="Helical" evidence="1">
    <location>
        <begin position="886"/>
        <end position="908"/>
    </location>
</feature>
<feature type="signal peptide" evidence="2">
    <location>
        <begin position="1"/>
        <end position="24"/>
    </location>
</feature>
<proteinExistence type="predicted"/>
<comment type="caution">
    <text evidence="3">The sequence shown here is derived from an EMBL/GenBank/DDBJ whole genome shotgun (WGS) entry which is preliminary data.</text>
</comment>
<keyword evidence="2" id="KW-0732">Signal</keyword>
<gene>
    <name evidence="3" type="ORF">LO55_3786</name>
</gene>